<keyword evidence="1" id="KW-1133">Transmembrane helix</keyword>
<feature type="transmembrane region" description="Helical" evidence="1">
    <location>
        <begin position="68"/>
        <end position="87"/>
    </location>
</feature>
<organism evidence="2 3">
    <name type="scientific">Streptococcus alactolyticus</name>
    <dbReference type="NCBI Taxonomy" id="29389"/>
    <lineage>
        <taxon>Bacteria</taxon>
        <taxon>Bacillati</taxon>
        <taxon>Bacillota</taxon>
        <taxon>Bacilli</taxon>
        <taxon>Lactobacillales</taxon>
        <taxon>Streptococcaceae</taxon>
        <taxon>Streptococcus</taxon>
    </lineage>
</organism>
<evidence type="ECO:0000256" key="1">
    <source>
        <dbReference type="SAM" id="Phobius"/>
    </source>
</evidence>
<dbReference type="Proteomes" id="UP001212085">
    <property type="component" value="Chromosome"/>
</dbReference>
<evidence type="ECO:0008006" key="4">
    <source>
        <dbReference type="Google" id="ProtNLM"/>
    </source>
</evidence>
<dbReference type="GeneID" id="99637511"/>
<feature type="transmembrane region" description="Helical" evidence="1">
    <location>
        <begin position="99"/>
        <end position="119"/>
    </location>
</feature>
<reference evidence="2 3" key="1">
    <citation type="submission" date="2022-12" db="EMBL/GenBank/DDBJ databases">
        <title>Streptococcus alactolyticus LGM, complete genome.</title>
        <authorList>
            <person name="Liu Z."/>
            <person name="Mu C."/>
            <person name="Zhu W."/>
        </authorList>
    </citation>
    <scope>NUCLEOTIDE SEQUENCE [LARGE SCALE GENOMIC DNA]</scope>
    <source>
        <strain evidence="2 3">LGM</strain>
    </source>
</reference>
<keyword evidence="1" id="KW-0812">Transmembrane</keyword>
<dbReference type="RefSeq" id="WP_204984635.1">
    <property type="nucleotide sequence ID" value="NZ_CANUBN010000009.1"/>
</dbReference>
<keyword evidence="3" id="KW-1185">Reference proteome</keyword>
<sequence>MNYKRIYVATLSIIGFISIFMPWIVYNSYTLDAVNDIFNDGYCFGVMFLVILVLSMIGSETLGRKRKLALLILSVLILIFAIGDFMANQESLTRLGASFGIGFFLTLLSSAFIAIYVFLAKQDGTEEKIEFNSEDFKELGQKSLKVANSVTKVSKNIVKSAIDEVKKEIRTTDKEEK</sequence>
<keyword evidence="1" id="KW-0472">Membrane</keyword>
<dbReference type="EMBL" id="CP114883">
    <property type="protein sequence ID" value="WBB06784.1"/>
    <property type="molecule type" value="Genomic_DNA"/>
</dbReference>
<feature type="transmembrane region" description="Helical" evidence="1">
    <location>
        <begin position="7"/>
        <end position="25"/>
    </location>
</feature>
<name>A0ABY7M088_STRAY</name>
<accession>A0ABY7M088</accession>
<gene>
    <name evidence="2" type="ORF">O6R09_02335</name>
</gene>
<evidence type="ECO:0000313" key="2">
    <source>
        <dbReference type="EMBL" id="WBB06784.1"/>
    </source>
</evidence>
<evidence type="ECO:0000313" key="3">
    <source>
        <dbReference type="Proteomes" id="UP001212085"/>
    </source>
</evidence>
<protein>
    <recommendedName>
        <fullName evidence="4">MFS transporter</fullName>
    </recommendedName>
</protein>
<proteinExistence type="predicted"/>
<feature type="transmembrane region" description="Helical" evidence="1">
    <location>
        <begin position="37"/>
        <end position="56"/>
    </location>
</feature>